<reference evidence="9" key="1">
    <citation type="submission" date="2006-03" db="EMBL/GenBank/DDBJ databases">
        <title>Complete genome sequence of Gemmatimonas aurantiaca T-27 that represents a novel phylum Gemmatimonadetes.</title>
        <authorList>
            <person name="Takasaki K."/>
            <person name="Ichikawa N."/>
            <person name="Miura H."/>
            <person name="Matsushita S."/>
            <person name="Watanabe Y."/>
            <person name="Oguchi A."/>
            <person name="Ankai A."/>
            <person name="Yashiro I."/>
            <person name="Takahashi M."/>
            <person name="Terui Y."/>
            <person name="Fukui S."/>
            <person name="Yokoyama H."/>
            <person name="Tanikawa S."/>
            <person name="Hanada S."/>
            <person name="Kamagata Y."/>
            <person name="Fujita N."/>
        </authorList>
    </citation>
    <scope>NUCLEOTIDE SEQUENCE [LARGE SCALE GENOMIC DNA]</scope>
    <source>
        <strain evidence="9">T-27 / DSM 14586 / JCM 11422 / NBRC 100505</strain>
    </source>
</reference>
<feature type="compositionally biased region" description="Basic and acidic residues" evidence="6">
    <location>
        <begin position="1"/>
        <end position="12"/>
    </location>
</feature>
<dbReference type="PANTHER" id="PTHR11061">
    <property type="entry name" value="RNA M5U METHYLTRANSFERASE"/>
    <property type="match status" value="1"/>
</dbReference>
<dbReference type="EMBL" id="AP009153">
    <property type="protein sequence ID" value="BAH38823.1"/>
    <property type="molecule type" value="Genomic_DNA"/>
</dbReference>
<evidence type="ECO:0000256" key="1">
    <source>
        <dbReference type="ARBA" id="ARBA00022603"/>
    </source>
</evidence>
<dbReference type="InterPro" id="IPR030390">
    <property type="entry name" value="MeTrfase_TrmA_AS"/>
</dbReference>
<dbReference type="PROSITE" id="PS50926">
    <property type="entry name" value="TRAM"/>
    <property type="match status" value="1"/>
</dbReference>
<dbReference type="CDD" id="cd02440">
    <property type="entry name" value="AdoMet_MTases"/>
    <property type="match status" value="1"/>
</dbReference>
<evidence type="ECO:0000256" key="4">
    <source>
        <dbReference type="PROSITE-ProRule" id="PRU01024"/>
    </source>
</evidence>
<feature type="active site" description="Nucleophile" evidence="4">
    <location>
        <position position="421"/>
    </location>
</feature>
<dbReference type="AlphaFoldDB" id="C1A3Z8"/>
<evidence type="ECO:0000256" key="5">
    <source>
        <dbReference type="PROSITE-ProRule" id="PRU10015"/>
    </source>
</evidence>
<dbReference type="InterPro" id="IPR012340">
    <property type="entry name" value="NA-bd_OB-fold"/>
</dbReference>
<feature type="binding site" evidence="4">
    <location>
        <position position="319"/>
    </location>
    <ligand>
        <name>S-adenosyl-L-methionine</name>
        <dbReference type="ChEBI" id="CHEBI:59789"/>
    </ligand>
</feature>
<dbReference type="PROSITE" id="PS01231">
    <property type="entry name" value="TRMA_2"/>
    <property type="match status" value="1"/>
</dbReference>
<organism evidence="8 9">
    <name type="scientific">Gemmatimonas aurantiaca (strain DSM 14586 / JCM 11422 / NBRC 100505 / T-27)</name>
    <dbReference type="NCBI Taxonomy" id="379066"/>
    <lineage>
        <taxon>Bacteria</taxon>
        <taxon>Pseudomonadati</taxon>
        <taxon>Gemmatimonadota</taxon>
        <taxon>Gemmatimonadia</taxon>
        <taxon>Gemmatimonadales</taxon>
        <taxon>Gemmatimonadaceae</taxon>
        <taxon>Gemmatimonas</taxon>
    </lineage>
</organism>
<name>C1A3Z8_GEMAT</name>
<comment type="similarity">
    <text evidence="4">Belongs to the class I-like SAM-binding methyltransferase superfamily. RNA M5U methyltransferase family.</text>
</comment>
<dbReference type="Pfam" id="PF05958">
    <property type="entry name" value="tRNA_U5-meth_tr"/>
    <property type="match status" value="1"/>
</dbReference>
<dbReference type="KEGG" id="gau:GAU_1781"/>
<evidence type="ECO:0000256" key="3">
    <source>
        <dbReference type="ARBA" id="ARBA00022691"/>
    </source>
</evidence>
<dbReference type="PANTHER" id="PTHR11061:SF30">
    <property type="entry name" value="TRNA (URACIL(54)-C(5))-METHYLTRANSFERASE"/>
    <property type="match status" value="1"/>
</dbReference>
<dbReference type="HOGENOM" id="CLU_014689_8_1_0"/>
<dbReference type="RefSeq" id="WP_012683270.1">
    <property type="nucleotide sequence ID" value="NC_012489.1"/>
</dbReference>
<dbReference type="InterPro" id="IPR029063">
    <property type="entry name" value="SAM-dependent_MTases_sf"/>
</dbReference>
<dbReference type="SUPFAM" id="SSF50249">
    <property type="entry name" value="Nucleic acid-binding proteins"/>
    <property type="match status" value="1"/>
</dbReference>
<feature type="domain" description="TRAM" evidence="7">
    <location>
        <begin position="21"/>
        <end position="79"/>
    </location>
</feature>
<evidence type="ECO:0000256" key="6">
    <source>
        <dbReference type="SAM" id="MobiDB-lite"/>
    </source>
</evidence>
<feature type="binding site" evidence="4">
    <location>
        <position position="391"/>
    </location>
    <ligand>
        <name>S-adenosyl-L-methionine</name>
        <dbReference type="ChEBI" id="CHEBI:59789"/>
    </ligand>
</feature>
<keyword evidence="9" id="KW-1185">Reference proteome</keyword>
<keyword evidence="1 4" id="KW-0489">Methyltransferase</keyword>
<sequence length="468" mass="51931">MRRRPGRQDHHREHQRGRRERAALPEHTAVLTIDSFAAGGEGVGRVDGMAVFVPRTAPGDVAQVAYTRHARHGRGRVLQLLERSAHRVDARCGHYETDRCGACQLQHVNADTQRQARQQMVQETLRRVGRREVALPPITSDLEWHYRGRLTLVLLRRSGGWIGGLHPHDDARRVFALQQCEIAHPLLVETWHALRAVLTDRSLTMPDADSLRLGLRLDTDATLVADADLKVTVVLQGGTQWPDRERWSAAVLRRVPQVRAVWWEAEDGTRDAALQEGDAPEASEALAFAQVNARVADALREHVYAAVTQFAPQRVVDGYSGTGLLTERLARAGREVIAVEADAMGARRTEERLRAAGEAVAGRAQVVCDLMERAIPGLATDVQAPDVVVLNPPRRGVDARVTAWLEDEIMRPARGVVYVSCDPATLARDLSRMPSWDIVSVHCFDMFPQTAHVETVCVLQRSQGREAA</sequence>
<evidence type="ECO:0000313" key="9">
    <source>
        <dbReference type="Proteomes" id="UP000002209"/>
    </source>
</evidence>
<proteinExistence type="inferred from homology"/>
<dbReference type="STRING" id="379066.GAU_1781"/>
<feature type="region of interest" description="Disordered" evidence="6">
    <location>
        <begin position="1"/>
        <end position="23"/>
    </location>
</feature>
<keyword evidence="3 4" id="KW-0949">S-adenosyl-L-methionine</keyword>
<dbReference type="InterPro" id="IPR002792">
    <property type="entry name" value="TRAM_dom"/>
</dbReference>
<evidence type="ECO:0000313" key="8">
    <source>
        <dbReference type="EMBL" id="BAH38823.1"/>
    </source>
</evidence>
<dbReference type="Proteomes" id="UP000002209">
    <property type="component" value="Chromosome"/>
</dbReference>
<feature type="active site" evidence="5">
    <location>
        <position position="421"/>
    </location>
</feature>
<dbReference type="Gene3D" id="2.40.50.1070">
    <property type="match status" value="1"/>
</dbReference>
<accession>C1A3Z8</accession>
<dbReference type="GO" id="GO:0070041">
    <property type="term" value="F:rRNA (uridine-C5-)-methyltransferase activity"/>
    <property type="evidence" value="ECO:0007669"/>
    <property type="project" value="TreeGrafter"/>
</dbReference>
<evidence type="ECO:0000259" key="7">
    <source>
        <dbReference type="PROSITE" id="PS50926"/>
    </source>
</evidence>
<keyword evidence="2 4" id="KW-0808">Transferase</keyword>
<dbReference type="GO" id="GO:0070475">
    <property type="term" value="P:rRNA base methylation"/>
    <property type="evidence" value="ECO:0007669"/>
    <property type="project" value="TreeGrafter"/>
</dbReference>
<evidence type="ECO:0000256" key="2">
    <source>
        <dbReference type="ARBA" id="ARBA00022679"/>
    </source>
</evidence>
<dbReference type="NCBIfam" id="TIGR00479">
    <property type="entry name" value="rumA"/>
    <property type="match status" value="1"/>
</dbReference>
<dbReference type="eggNOG" id="COG2265">
    <property type="taxonomic scope" value="Bacteria"/>
</dbReference>
<dbReference type="InterPro" id="IPR030391">
    <property type="entry name" value="MeTrfase_TrmA_CS"/>
</dbReference>
<dbReference type="InterPro" id="IPR010280">
    <property type="entry name" value="U5_MeTrfase_fam"/>
</dbReference>
<dbReference type="Gene3D" id="2.40.50.140">
    <property type="entry name" value="Nucleic acid-binding proteins"/>
    <property type="match status" value="1"/>
</dbReference>
<gene>
    <name evidence="8" type="ordered locus">GAU_1781</name>
</gene>
<protein>
    <recommendedName>
        <fullName evidence="7">TRAM domain-containing protein</fullName>
    </recommendedName>
</protein>
<dbReference type="SUPFAM" id="SSF53335">
    <property type="entry name" value="S-adenosyl-L-methionine-dependent methyltransferases"/>
    <property type="match status" value="1"/>
</dbReference>
<dbReference type="OrthoDB" id="9804590at2"/>
<feature type="binding site" evidence="4">
    <location>
        <position position="290"/>
    </location>
    <ligand>
        <name>S-adenosyl-L-methionine</name>
        <dbReference type="ChEBI" id="CHEBI:59789"/>
    </ligand>
</feature>
<feature type="binding site" evidence="4">
    <location>
        <position position="340"/>
    </location>
    <ligand>
        <name>S-adenosyl-L-methionine</name>
        <dbReference type="ChEBI" id="CHEBI:59789"/>
    </ligand>
</feature>
<dbReference type="Gene3D" id="3.40.50.150">
    <property type="entry name" value="Vaccinia Virus protein VP39"/>
    <property type="match status" value="1"/>
</dbReference>
<dbReference type="PROSITE" id="PS51687">
    <property type="entry name" value="SAM_MT_RNA_M5U"/>
    <property type="match status" value="1"/>
</dbReference>
<dbReference type="PROSITE" id="PS01230">
    <property type="entry name" value="TRMA_1"/>
    <property type="match status" value="1"/>
</dbReference>